<dbReference type="AlphaFoldDB" id="A0A0L8GQD5"/>
<protein>
    <submittedName>
        <fullName evidence="2">Uncharacterized protein</fullName>
    </submittedName>
</protein>
<keyword evidence="1" id="KW-0812">Transmembrane</keyword>
<evidence type="ECO:0000313" key="2">
    <source>
        <dbReference type="EMBL" id="KOF79059.1"/>
    </source>
</evidence>
<reference evidence="2" key="1">
    <citation type="submission" date="2015-07" db="EMBL/GenBank/DDBJ databases">
        <title>MeaNS - Measles Nucleotide Surveillance Program.</title>
        <authorList>
            <person name="Tran T."/>
            <person name="Druce J."/>
        </authorList>
    </citation>
    <scope>NUCLEOTIDE SEQUENCE</scope>
    <source>
        <strain evidence="2">UCB-OBI-ISO-001</strain>
        <tissue evidence="2">Gonad</tissue>
    </source>
</reference>
<proteinExistence type="predicted"/>
<evidence type="ECO:0000256" key="1">
    <source>
        <dbReference type="SAM" id="Phobius"/>
    </source>
</evidence>
<keyword evidence="1" id="KW-0472">Membrane</keyword>
<gene>
    <name evidence="2" type="ORF">OCBIM_22029968mg</name>
</gene>
<sequence length="38" mass="4535">MASNVTPDLSRPLPLFFFTLVVNCTHFLERRKKKEKDR</sequence>
<dbReference type="EMBL" id="KQ420863">
    <property type="protein sequence ID" value="KOF79059.1"/>
    <property type="molecule type" value="Genomic_DNA"/>
</dbReference>
<accession>A0A0L8GQD5</accession>
<keyword evidence="1" id="KW-1133">Transmembrane helix</keyword>
<organism evidence="2">
    <name type="scientific">Octopus bimaculoides</name>
    <name type="common">California two-spotted octopus</name>
    <dbReference type="NCBI Taxonomy" id="37653"/>
    <lineage>
        <taxon>Eukaryota</taxon>
        <taxon>Metazoa</taxon>
        <taxon>Spiralia</taxon>
        <taxon>Lophotrochozoa</taxon>
        <taxon>Mollusca</taxon>
        <taxon>Cephalopoda</taxon>
        <taxon>Coleoidea</taxon>
        <taxon>Octopodiformes</taxon>
        <taxon>Octopoda</taxon>
        <taxon>Incirrata</taxon>
        <taxon>Octopodidae</taxon>
        <taxon>Octopus</taxon>
    </lineage>
</organism>
<name>A0A0L8GQD5_OCTBM</name>
<feature type="transmembrane region" description="Helical" evidence="1">
    <location>
        <begin position="12"/>
        <end position="28"/>
    </location>
</feature>